<organism evidence="3 4">
    <name type="scientific">Leucobacter weissii</name>
    <dbReference type="NCBI Taxonomy" id="1983706"/>
    <lineage>
        <taxon>Bacteria</taxon>
        <taxon>Bacillati</taxon>
        <taxon>Actinomycetota</taxon>
        <taxon>Actinomycetes</taxon>
        <taxon>Micrococcales</taxon>
        <taxon>Microbacteriaceae</taxon>
        <taxon>Leucobacter</taxon>
    </lineage>
</organism>
<feature type="transmembrane region" description="Helical" evidence="2">
    <location>
        <begin position="121"/>
        <end position="143"/>
    </location>
</feature>
<keyword evidence="2" id="KW-0812">Transmembrane</keyword>
<evidence type="ECO:0000256" key="2">
    <source>
        <dbReference type="SAM" id="Phobius"/>
    </source>
</evidence>
<accession>A0A939S6N1</accession>
<name>A0A939S6N1_9MICO</name>
<keyword evidence="2" id="KW-1133">Transmembrane helix</keyword>
<evidence type="ECO:0000313" key="3">
    <source>
        <dbReference type="EMBL" id="MBO1902559.1"/>
    </source>
</evidence>
<feature type="region of interest" description="Disordered" evidence="1">
    <location>
        <begin position="1"/>
        <end position="57"/>
    </location>
</feature>
<dbReference type="AlphaFoldDB" id="A0A939S6N1"/>
<reference evidence="3" key="1">
    <citation type="submission" date="2021-03" db="EMBL/GenBank/DDBJ databases">
        <title>Leucobacter chromiisoli sp. nov., isolated from chromium-containing soil of chemical plant.</title>
        <authorList>
            <person name="Xu Z."/>
        </authorList>
    </citation>
    <scope>NUCLEOTIDE SEQUENCE</scope>
    <source>
        <strain evidence="3">S27</strain>
    </source>
</reference>
<sequence>MAKDRAAEPAEQDEPSNGPVGKGRPTPSRKEAQAAKAQPLVGGNLDRSAKKAQRVKMAETRERARVGMMQGDERYLTARDKGPQRRYIRDYVDARFSVGEFLIPVMLVVLLMTFLPAQWQIASMLAIWLYLGISIIDAIFLGLRLRKKLSDKFGADKVQSGSRWYAAMRAFQFRMLRVPKPQVKRLQFPE</sequence>
<gene>
    <name evidence="3" type="ORF">J4H92_11435</name>
</gene>
<evidence type="ECO:0000256" key="1">
    <source>
        <dbReference type="SAM" id="MobiDB-lite"/>
    </source>
</evidence>
<dbReference type="Pfam" id="PF11241">
    <property type="entry name" value="DUF3043"/>
    <property type="match status" value="1"/>
</dbReference>
<evidence type="ECO:0000313" key="4">
    <source>
        <dbReference type="Proteomes" id="UP000664382"/>
    </source>
</evidence>
<comment type="caution">
    <text evidence="3">The sequence shown here is derived from an EMBL/GenBank/DDBJ whole genome shotgun (WGS) entry which is preliminary data.</text>
</comment>
<dbReference type="RefSeq" id="WP_208098318.1">
    <property type="nucleotide sequence ID" value="NZ_JAGDYM010000013.1"/>
</dbReference>
<dbReference type="Proteomes" id="UP000664382">
    <property type="component" value="Unassembled WGS sequence"/>
</dbReference>
<keyword evidence="4" id="KW-1185">Reference proteome</keyword>
<dbReference type="InterPro" id="IPR021403">
    <property type="entry name" value="DUF3043"/>
</dbReference>
<dbReference type="EMBL" id="JAGDYM010000013">
    <property type="protein sequence ID" value="MBO1902559.1"/>
    <property type="molecule type" value="Genomic_DNA"/>
</dbReference>
<keyword evidence="2" id="KW-0472">Membrane</keyword>
<proteinExistence type="predicted"/>
<protein>
    <submittedName>
        <fullName evidence="3">DUF3043 domain-containing protein</fullName>
    </submittedName>
</protein>
<feature type="transmembrane region" description="Helical" evidence="2">
    <location>
        <begin position="94"/>
        <end position="115"/>
    </location>
</feature>